<evidence type="ECO:0000313" key="4">
    <source>
        <dbReference type="Proteomes" id="UP000770661"/>
    </source>
</evidence>
<evidence type="ECO:0000256" key="1">
    <source>
        <dbReference type="SAM" id="MobiDB-lite"/>
    </source>
</evidence>
<evidence type="ECO:0000256" key="2">
    <source>
        <dbReference type="SAM" id="Phobius"/>
    </source>
</evidence>
<feature type="compositionally biased region" description="Low complexity" evidence="1">
    <location>
        <begin position="142"/>
        <end position="174"/>
    </location>
</feature>
<feature type="compositionally biased region" description="Basic and acidic residues" evidence="1">
    <location>
        <begin position="116"/>
        <end position="130"/>
    </location>
</feature>
<sequence>MEEEAGRRAGERPVTSRTSVSPLLPPLNPLASRARPHTSPWPVPRLVGAVKACGRRPVRTVSQVTLTMRKLSQVSDSSSSKDEVCDGATQDQLRARSLPKGPRHCQGPTTNTSSSSRREGTTTAHVEDTAIKPASHQVTRHSSSCSLASQPSSPTHFSSSSSSSTSWLPLTPSRTPHHHQTLQQKAPPLPTPPASSATSLCVSPPVSPLSRPTKVRGKGERSLGKGIFFIFFFLLNLLLLPFYLPFFLLLYLFIFFICAYFLFAI</sequence>
<feature type="region of interest" description="Disordered" evidence="1">
    <location>
        <begin position="94"/>
        <end position="219"/>
    </location>
</feature>
<evidence type="ECO:0000313" key="3">
    <source>
        <dbReference type="EMBL" id="KAG0712990.1"/>
    </source>
</evidence>
<keyword evidence="2" id="KW-0812">Transmembrane</keyword>
<protein>
    <submittedName>
        <fullName evidence="3">Uncharacterized protein</fullName>
    </submittedName>
</protein>
<dbReference type="OrthoDB" id="194358at2759"/>
<organism evidence="3 4">
    <name type="scientific">Chionoecetes opilio</name>
    <name type="common">Atlantic snow crab</name>
    <name type="synonym">Cancer opilio</name>
    <dbReference type="NCBI Taxonomy" id="41210"/>
    <lineage>
        <taxon>Eukaryota</taxon>
        <taxon>Metazoa</taxon>
        <taxon>Ecdysozoa</taxon>
        <taxon>Arthropoda</taxon>
        <taxon>Crustacea</taxon>
        <taxon>Multicrustacea</taxon>
        <taxon>Malacostraca</taxon>
        <taxon>Eumalacostraca</taxon>
        <taxon>Eucarida</taxon>
        <taxon>Decapoda</taxon>
        <taxon>Pleocyemata</taxon>
        <taxon>Brachyura</taxon>
        <taxon>Eubrachyura</taxon>
        <taxon>Majoidea</taxon>
        <taxon>Majidae</taxon>
        <taxon>Chionoecetes</taxon>
    </lineage>
</organism>
<keyword evidence="4" id="KW-1185">Reference proteome</keyword>
<accession>A0A8J4XSS6</accession>
<keyword evidence="2" id="KW-0472">Membrane</keyword>
<comment type="caution">
    <text evidence="3">The sequence shown here is derived from an EMBL/GenBank/DDBJ whole genome shotgun (WGS) entry which is preliminary data.</text>
</comment>
<feature type="compositionally biased region" description="Low complexity" evidence="1">
    <location>
        <begin position="194"/>
        <end position="212"/>
    </location>
</feature>
<feature type="compositionally biased region" description="Basic and acidic residues" evidence="1">
    <location>
        <begin position="1"/>
        <end position="11"/>
    </location>
</feature>
<name>A0A8J4XSS6_CHIOP</name>
<dbReference type="Proteomes" id="UP000770661">
    <property type="component" value="Unassembled WGS sequence"/>
</dbReference>
<proteinExistence type="predicted"/>
<feature type="transmembrane region" description="Helical" evidence="2">
    <location>
        <begin position="246"/>
        <end position="263"/>
    </location>
</feature>
<gene>
    <name evidence="3" type="ORF">GWK47_017231</name>
</gene>
<dbReference type="EMBL" id="JACEEZ010021877">
    <property type="protein sequence ID" value="KAG0712990.1"/>
    <property type="molecule type" value="Genomic_DNA"/>
</dbReference>
<keyword evidence="2" id="KW-1133">Transmembrane helix</keyword>
<feature type="region of interest" description="Disordered" evidence="1">
    <location>
        <begin position="1"/>
        <end position="43"/>
    </location>
</feature>
<dbReference type="AlphaFoldDB" id="A0A8J4XSS6"/>
<reference evidence="3" key="1">
    <citation type="submission" date="2020-07" db="EMBL/GenBank/DDBJ databases">
        <title>The High-quality genome of the commercially important snow crab, Chionoecetes opilio.</title>
        <authorList>
            <person name="Jeong J.-H."/>
            <person name="Ryu S."/>
        </authorList>
    </citation>
    <scope>NUCLEOTIDE SEQUENCE</scope>
    <source>
        <strain evidence="3">MADBK_172401_WGS</strain>
        <tissue evidence="3">Digestive gland</tissue>
    </source>
</reference>